<accession>A0ABY4G4S0</accession>
<evidence type="ECO:0000259" key="2">
    <source>
        <dbReference type="Pfam" id="PF03779"/>
    </source>
</evidence>
<keyword evidence="1" id="KW-0472">Membrane</keyword>
<name>A0ABY4G4S0_9BACT</name>
<dbReference type="InterPro" id="IPR005530">
    <property type="entry name" value="SPW"/>
</dbReference>
<gene>
    <name evidence="3" type="ORF">MUN86_19985</name>
</gene>
<keyword evidence="4" id="KW-1185">Reference proteome</keyword>
<keyword evidence="1" id="KW-1133">Transmembrane helix</keyword>
<reference evidence="3" key="1">
    <citation type="submission" date="2022-04" db="EMBL/GenBank/DDBJ databases">
        <title>Hymenobacter sp. isolated from the air.</title>
        <authorList>
            <person name="Won M."/>
            <person name="Lee C.-M."/>
            <person name="Woen H.-Y."/>
            <person name="Kwon S.-W."/>
        </authorList>
    </citation>
    <scope>NUCLEOTIDE SEQUENCE</scope>
    <source>
        <strain evidence="3">5420S-77</strain>
    </source>
</reference>
<feature type="transmembrane region" description="Helical" evidence="1">
    <location>
        <begin position="32"/>
        <end position="53"/>
    </location>
</feature>
<feature type="transmembrane region" description="Helical" evidence="1">
    <location>
        <begin position="90"/>
        <end position="110"/>
    </location>
</feature>
<feature type="transmembrane region" description="Helical" evidence="1">
    <location>
        <begin position="7"/>
        <end position="26"/>
    </location>
</feature>
<evidence type="ECO:0000313" key="4">
    <source>
        <dbReference type="Proteomes" id="UP000830401"/>
    </source>
</evidence>
<protein>
    <recommendedName>
        <fullName evidence="2">SPW repeat-containing integral membrane domain-containing protein</fullName>
    </recommendedName>
</protein>
<feature type="domain" description="SPW repeat-containing integral membrane" evidence="2">
    <location>
        <begin position="9"/>
        <end position="105"/>
    </location>
</feature>
<evidence type="ECO:0000256" key="1">
    <source>
        <dbReference type="SAM" id="Phobius"/>
    </source>
</evidence>
<dbReference type="Proteomes" id="UP000830401">
    <property type="component" value="Chromosome"/>
</dbReference>
<dbReference type="EMBL" id="CP095061">
    <property type="protein sequence ID" value="UOQ65780.1"/>
    <property type="molecule type" value="Genomic_DNA"/>
</dbReference>
<dbReference type="Pfam" id="PF03779">
    <property type="entry name" value="SPW"/>
    <property type="match status" value="1"/>
</dbReference>
<evidence type="ECO:0000313" key="3">
    <source>
        <dbReference type="EMBL" id="UOQ65780.1"/>
    </source>
</evidence>
<organism evidence="3 4">
    <name type="scientific">Hymenobacter volaticus</name>
    <dbReference type="NCBI Taxonomy" id="2932254"/>
    <lineage>
        <taxon>Bacteria</taxon>
        <taxon>Pseudomonadati</taxon>
        <taxon>Bacteroidota</taxon>
        <taxon>Cytophagia</taxon>
        <taxon>Cytophagales</taxon>
        <taxon>Hymenobacteraceae</taxon>
        <taxon>Hymenobacter</taxon>
    </lineage>
</organism>
<dbReference type="RefSeq" id="WP_245119761.1">
    <property type="nucleotide sequence ID" value="NZ_CP095061.1"/>
</dbReference>
<keyword evidence="1" id="KW-0812">Transmembrane</keyword>
<proteinExistence type="predicted"/>
<feature type="transmembrane region" description="Helical" evidence="1">
    <location>
        <begin position="65"/>
        <end position="84"/>
    </location>
</feature>
<sequence>MKVLSPTAHGVVDVMFITVLAMAPIVSDLEPAVDTACYVMAGGYLLLTLLTDFKLGLIRIVPLQIHGWLDLLTGVLLLVAPFLFKFPQGSAERNLCWVLGAVSVVTWFITDWKAHTRSLMTDNAR</sequence>